<accession>A0ABS4RLM1</accession>
<dbReference type="InterPro" id="IPR015943">
    <property type="entry name" value="WD40/YVTN_repeat-like_dom_sf"/>
</dbReference>
<dbReference type="Proteomes" id="UP000810207">
    <property type="component" value="Unassembled WGS sequence"/>
</dbReference>
<proteinExistence type="predicted"/>
<feature type="compositionally biased region" description="Polar residues" evidence="1">
    <location>
        <begin position="7"/>
        <end position="22"/>
    </location>
</feature>
<name>A0ABS4RLM1_PAEXY</name>
<evidence type="ECO:0000313" key="3">
    <source>
        <dbReference type="Proteomes" id="UP000810207"/>
    </source>
</evidence>
<reference evidence="2 3" key="1">
    <citation type="submission" date="2021-03" db="EMBL/GenBank/DDBJ databases">
        <title>Genomic Encyclopedia of Type Strains, Phase IV (KMG-IV): sequencing the most valuable type-strain genomes for metagenomic binning, comparative biology and taxonomic classification.</title>
        <authorList>
            <person name="Goeker M."/>
        </authorList>
    </citation>
    <scope>NUCLEOTIDE SEQUENCE [LARGE SCALE GENOMIC DNA]</scope>
    <source>
        <strain evidence="2 3">DSM 21292</strain>
    </source>
</reference>
<evidence type="ECO:0000313" key="2">
    <source>
        <dbReference type="EMBL" id="MBP2243796.1"/>
    </source>
</evidence>
<sequence>MSRFPWRNTSEDITAEAQSQWETPAGAQEKANAAEQAAKDYSDVNLNAHIGTGGAAHAIVVAGGAAGFMTGADKTKLDGVAPGANNYIHPATHPPSIIAQDSGNRFVTDAEKADWNSKATGALATPSTDGLMAAADKGKLDGVQAGAEANQNAFAGVNNVLATNKTDTLQFTGGTGITITTNPANKQVTVTATGSATPGAHASSHITGGTDVIPNAVTNGNAGLMSGADAQFVRIEGETKAGAQNKADAALISANEYTDGVTAEVSAEVNQALANATANYIRQPGYAATSGTSSAYVVTLDPVPTTLPDGFGITIVPHITNAAGPTLNINGLGATPLKKQDGTAYAAGDLLIGKPYTFRKVGTDFLADSGGGEVDINGQLQQSVVYAEAIAANDPIYLQSAVGDAVDIVPDKPTSAPRAVAYSTDGVYMVAVQNSSPYINIYKLSGGVYTKLTNPTTLPTGDSYGVSFSVDGTYLAVAHSTSPYVTIYKRSGDTFTKLANPSSLPTGNARKVAFSQSGTYMAVAHFTTPYVTIYKRSGDTFTKLADPSVLPAASGYSVVFSPDDSKLIVGHTNGSFITIYSRSGDVFTKISDPGSLPASVATSSAFRQDGKYLALSFQASPYFMVYKVAGDVFTKISDPTTLPPGSVETISYSRDGSILAVAHVGSPYISFYRQTDDVLDKILNPTTLPTGNGLCVAFSTSNIAVTYTATPYITIYDFKLKAYKSTNAIADVRQVASLGYALSAGVANDSKDAILIWR</sequence>
<feature type="region of interest" description="Disordered" evidence="1">
    <location>
        <begin position="1"/>
        <end position="22"/>
    </location>
</feature>
<dbReference type="SUPFAM" id="SSF82171">
    <property type="entry name" value="DPP6 N-terminal domain-like"/>
    <property type="match status" value="1"/>
</dbReference>
<dbReference type="RefSeq" id="WP_211080965.1">
    <property type="nucleotide sequence ID" value="NZ_CBCSLC010000013.1"/>
</dbReference>
<evidence type="ECO:0000256" key="1">
    <source>
        <dbReference type="SAM" id="MobiDB-lite"/>
    </source>
</evidence>
<dbReference type="EMBL" id="JAGIKV010000001">
    <property type="protein sequence ID" value="MBP2243796.1"/>
    <property type="molecule type" value="Genomic_DNA"/>
</dbReference>
<comment type="caution">
    <text evidence="2">The sequence shown here is derived from an EMBL/GenBank/DDBJ whole genome shotgun (WGS) entry which is preliminary data.</text>
</comment>
<keyword evidence="3" id="KW-1185">Reference proteome</keyword>
<gene>
    <name evidence="2" type="ORF">J2Z28_000401</name>
</gene>
<organism evidence="2 3">
    <name type="scientific">Paenibacillus xylanexedens</name>
    <dbReference type="NCBI Taxonomy" id="528191"/>
    <lineage>
        <taxon>Bacteria</taxon>
        <taxon>Bacillati</taxon>
        <taxon>Bacillota</taxon>
        <taxon>Bacilli</taxon>
        <taxon>Bacillales</taxon>
        <taxon>Paenibacillaceae</taxon>
        <taxon>Paenibacillus</taxon>
    </lineage>
</organism>
<dbReference type="Gene3D" id="2.130.10.10">
    <property type="entry name" value="YVTN repeat-like/Quinoprotein amine dehydrogenase"/>
    <property type="match status" value="2"/>
</dbReference>
<protein>
    <submittedName>
        <fullName evidence="2">Uncharacterized protein</fullName>
    </submittedName>
</protein>